<dbReference type="EMBL" id="JPRL01000001">
    <property type="protein sequence ID" value="KFF07606.1"/>
    <property type="molecule type" value="Genomic_DNA"/>
</dbReference>
<dbReference type="RefSeq" id="WP_051892740.1">
    <property type="nucleotide sequence ID" value="NZ_JPRL01000001.1"/>
</dbReference>
<sequence>MPFDEKEVIPLGYKTTAAGDFTIAIDTAEGLFGAQAVYLEDKTTGKIQDLTAGNYTFTTEVGTFTSRFVLSYVNKTLGNDDFENLKDGLLVSVKDKTVKITSSKENIKEVTVYDISGKLIHSSKKVGTPELQISNLQAGNQVLIVKINLENDFTASRKIIFH</sequence>
<dbReference type="Proteomes" id="UP000028715">
    <property type="component" value="Unassembled WGS sequence"/>
</dbReference>
<proteinExistence type="predicted"/>
<name>A0A085ZT42_9FLAO</name>
<protein>
    <recommendedName>
        <fullName evidence="4">Secretion system C-terminal sorting domain-containing protein</fullName>
    </recommendedName>
</protein>
<dbReference type="NCBIfam" id="TIGR04183">
    <property type="entry name" value="Por_Secre_tail"/>
    <property type="match status" value="1"/>
</dbReference>
<dbReference type="NCBIfam" id="NF033708">
    <property type="entry name" value="T9SS_Cterm_ChiA"/>
    <property type="match status" value="1"/>
</dbReference>
<evidence type="ECO:0000313" key="2">
    <source>
        <dbReference type="EMBL" id="KFF07606.1"/>
    </source>
</evidence>
<keyword evidence="3" id="KW-1185">Reference proteome</keyword>
<dbReference type="InterPro" id="IPR026444">
    <property type="entry name" value="Secre_tail"/>
</dbReference>
<evidence type="ECO:0000256" key="1">
    <source>
        <dbReference type="ARBA" id="ARBA00022729"/>
    </source>
</evidence>
<organism evidence="2 3">
    <name type="scientific">Flavobacterium reichenbachii</name>
    <dbReference type="NCBI Taxonomy" id="362418"/>
    <lineage>
        <taxon>Bacteria</taxon>
        <taxon>Pseudomonadati</taxon>
        <taxon>Bacteroidota</taxon>
        <taxon>Flavobacteriia</taxon>
        <taxon>Flavobacteriales</taxon>
        <taxon>Flavobacteriaceae</taxon>
        <taxon>Flavobacterium</taxon>
    </lineage>
</organism>
<reference evidence="2 3" key="1">
    <citation type="submission" date="2014-07" db="EMBL/GenBank/DDBJ databases">
        <title>Genome of Flavobacterium reichenbachii LMG 25512.</title>
        <authorList>
            <person name="Stropko S.J."/>
            <person name="Pipes S.E."/>
            <person name="Newman J.D."/>
        </authorList>
    </citation>
    <scope>NUCLEOTIDE SEQUENCE [LARGE SCALE GENOMIC DNA]</scope>
    <source>
        <strain evidence="2 3">LMG 25512</strain>
    </source>
</reference>
<accession>A0A085ZT42</accession>
<dbReference type="eggNOG" id="COG1345">
    <property type="taxonomic scope" value="Bacteria"/>
</dbReference>
<evidence type="ECO:0008006" key="4">
    <source>
        <dbReference type="Google" id="ProtNLM"/>
    </source>
</evidence>
<keyword evidence="1" id="KW-0732">Signal</keyword>
<comment type="caution">
    <text evidence="2">The sequence shown here is derived from an EMBL/GenBank/DDBJ whole genome shotgun (WGS) entry which is preliminary data.</text>
</comment>
<gene>
    <name evidence="2" type="ORF">IW19_19775</name>
</gene>
<dbReference type="STRING" id="362418.IW19_19775"/>
<evidence type="ECO:0000313" key="3">
    <source>
        <dbReference type="Proteomes" id="UP000028715"/>
    </source>
</evidence>
<dbReference type="AlphaFoldDB" id="A0A085ZT42"/>